<accession>A0A2S5CTA9</accession>
<gene>
    <name evidence="1" type="ORF">AADEFJLK_01059</name>
</gene>
<protein>
    <submittedName>
        <fullName evidence="1">Uncharacterized protein</fullName>
    </submittedName>
</protein>
<evidence type="ECO:0000313" key="1">
    <source>
        <dbReference type="EMBL" id="POZ54016.1"/>
    </source>
</evidence>
<reference evidence="1 2" key="1">
    <citation type="submission" date="2017-11" db="EMBL/GenBank/DDBJ databases">
        <title>Draft Genome Sequence of Methylobacter psychrotolerans Sph1T, an Obligate Methanotroph from Low-Temperature Environments.</title>
        <authorList>
            <person name="Oshkin I.Y."/>
            <person name="Miroshnikov K."/>
            <person name="Belova S.E."/>
            <person name="Korzhenkov A."/>
            <person name="Toshchakov S.V."/>
            <person name="Dedysh S.N."/>
        </authorList>
    </citation>
    <scope>NUCLEOTIDE SEQUENCE [LARGE SCALE GENOMIC DNA]</scope>
    <source>
        <strain evidence="1 2">Sph1</strain>
    </source>
</reference>
<dbReference type="EMBL" id="PGFZ01000001">
    <property type="protein sequence ID" value="POZ54016.1"/>
    <property type="molecule type" value="Genomic_DNA"/>
</dbReference>
<name>A0A2S5CTA9_9GAMM</name>
<organism evidence="1 2">
    <name type="scientific">Methylovulum psychrotolerans</name>
    <dbReference type="NCBI Taxonomy" id="1704499"/>
    <lineage>
        <taxon>Bacteria</taxon>
        <taxon>Pseudomonadati</taxon>
        <taxon>Pseudomonadota</taxon>
        <taxon>Gammaproteobacteria</taxon>
        <taxon>Methylococcales</taxon>
        <taxon>Methylococcaceae</taxon>
        <taxon>Methylovulum</taxon>
    </lineage>
</organism>
<sequence length="65" mass="7641">MQSVRKVIFDAPEFIPNPVEFQHRDIELIIKPLDDVEAITEKRKPTFLIADVDYIVMLSREERNA</sequence>
<dbReference type="AlphaFoldDB" id="A0A2S5CTA9"/>
<dbReference type="RefSeq" id="WP_103973519.1">
    <property type="nucleotide sequence ID" value="NZ_PGFZ01000001.1"/>
</dbReference>
<dbReference type="Proteomes" id="UP000237423">
    <property type="component" value="Unassembled WGS sequence"/>
</dbReference>
<proteinExistence type="predicted"/>
<comment type="caution">
    <text evidence="1">The sequence shown here is derived from an EMBL/GenBank/DDBJ whole genome shotgun (WGS) entry which is preliminary data.</text>
</comment>
<evidence type="ECO:0000313" key="2">
    <source>
        <dbReference type="Proteomes" id="UP000237423"/>
    </source>
</evidence>